<feature type="transmembrane region" description="Helical" evidence="1">
    <location>
        <begin position="173"/>
        <end position="191"/>
    </location>
</feature>
<feature type="transmembrane region" description="Helical" evidence="1">
    <location>
        <begin position="298"/>
        <end position="329"/>
    </location>
</feature>
<evidence type="ECO:0000313" key="2">
    <source>
        <dbReference type="EMBL" id="VVU94374.1"/>
    </source>
</evidence>
<protein>
    <submittedName>
        <fullName evidence="2">Uncharacterized protein</fullName>
    </submittedName>
</protein>
<keyword evidence="1" id="KW-1133">Transmembrane helix</keyword>
<keyword evidence="1" id="KW-0472">Membrane</keyword>
<organism evidence="2">
    <name type="scientific">seawater metagenome</name>
    <dbReference type="NCBI Taxonomy" id="1561972"/>
    <lineage>
        <taxon>unclassified sequences</taxon>
        <taxon>metagenomes</taxon>
        <taxon>ecological metagenomes</taxon>
    </lineage>
</organism>
<feature type="transmembrane region" description="Helical" evidence="1">
    <location>
        <begin position="211"/>
        <end position="233"/>
    </location>
</feature>
<name>A0A5E8CI76_9ZZZZ</name>
<reference evidence="2" key="1">
    <citation type="submission" date="2019-09" db="EMBL/GenBank/DDBJ databases">
        <authorList>
            <person name="Needham M D."/>
        </authorList>
    </citation>
    <scope>NUCLEOTIDE SEQUENCE</scope>
</reference>
<gene>
    <name evidence="2" type="ORF">CPAV1605_96</name>
</gene>
<dbReference type="AlphaFoldDB" id="A0A5E8CI76"/>
<dbReference type="EMBL" id="CABVLZ010000001">
    <property type="protein sequence ID" value="VVU94374.1"/>
    <property type="molecule type" value="Genomic_DNA"/>
</dbReference>
<evidence type="ECO:0000256" key="1">
    <source>
        <dbReference type="SAM" id="Phobius"/>
    </source>
</evidence>
<sequence>MAAKSSVYSVCGESKEVEKQSLSIKIITKDVDSQSCCQHLCQALPLVGKNLSLKIQDNLLLGEEHNQKISSDYCTPKKSKIINISKEEKTEIVLNDPKFGMFSLFKYHLRRGYLNKELKKSNKVYCSHIFSLLFALPIMVFISQWIIFIALIVHEVKKFDGDYCPNKSSYESKFIMCGIGLIYFVKSFFIWDNLTTRIGFKKMHRVDSISVILDTFQEFLFNIIIFAANLWIIFVENDIQNMILNSLAMEFLMMLDNEFEEIYFKYLPGAAEDIYDRTYVTFDTNRKLIKKKQKRDKCFRFVSCLLFIPYKLLILAIFFFPLVCLLVTIGGSICK</sequence>
<keyword evidence="1" id="KW-0812">Transmembrane</keyword>
<accession>A0A5E8CI76</accession>
<feature type="transmembrane region" description="Helical" evidence="1">
    <location>
        <begin position="129"/>
        <end position="153"/>
    </location>
</feature>
<proteinExistence type="predicted"/>